<comment type="similarity">
    <text evidence="1">Belongs to the glycosyl hydrolase 16 family.</text>
</comment>
<dbReference type="Pfam" id="PF00353">
    <property type="entry name" value="HemolysinCabind"/>
    <property type="match status" value="3"/>
</dbReference>
<keyword evidence="4" id="KW-1185">Reference proteome</keyword>
<dbReference type="InterPro" id="IPR013320">
    <property type="entry name" value="ConA-like_dom_sf"/>
</dbReference>
<dbReference type="InterPro" id="IPR050546">
    <property type="entry name" value="Glycosyl_Hydrlase_16"/>
</dbReference>
<dbReference type="AlphaFoldDB" id="A0A975FZP9"/>
<accession>A0A975FZP9</accession>
<dbReference type="EMBL" id="CP073078">
    <property type="protein sequence ID" value="QUD87807.1"/>
    <property type="molecule type" value="Genomic_DNA"/>
</dbReference>
<dbReference type="InterPro" id="IPR000757">
    <property type="entry name" value="Beta-glucanase-like"/>
</dbReference>
<dbReference type="PANTHER" id="PTHR10963:SF55">
    <property type="entry name" value="GLYCOSIDE HYDROLASE FAMILY 16 PROTEIN"/>
    <property type="match status" value="1"/>
</dbReference>
<dbReference type="KEGG" id="caul:KCG34_22635"/>
<dbReference type="PROSITE" id="PS51762">
    <property type="entry name" value="GH16_2"/>
    <property type="match status" value="1"/>
</dbReference>
<dbReference type="PRINTS" id="PR00313">
    <property type="entry name" value="CABNDNGRPT"/>
</dbReference>
<dbReference type="RefSeq" id="WP_211937858.1">
    <property type="nucleotide sequence ID" value="NZ_CP073078.1"/>
</dbReference>
<name>A0A975FZP9_9CAUL</name>
<dbReference type="PANTHER" id="PTHR10963">
    <property type="entry name" value="GLYCOSYL HYDROLASE-RELATED"/>
    <property type="match status" value="1"/>
</dbReference>
<evidence type="ECO:0000259" key="2">
    <source>
        <dbReference type="PROSITE" id="PS51762"/>
    </source>
</evidence>
<proteinExistence type="inferred from homology"/>
<feature type="domain" description="GH16" evidence="2">
    <location>
        <begin position="196"/>
        <end position="477"/>
    </location>
</feature>
<reference evidence="3" key="1">
    <citation type="submission" date="2021-04" db="EMBL/GenBank/DDBJ databases">
        <title>The complete genome sequence of Caulobacter sp. S6.</title>
        <authorList>
            <person name="Tang Y."/>
            <person name="Ouyang W."/>
            <person name="Liu Q."/>
            <person name="Huang B."/>
            <person name="Guo Z."/>
            <person name="Lei P."/>
        </authorList>
    </citation>
    <scope>NUCLEOTIDE SEQUENCE</scope>
    <source>
        <strain evidence="3">S6</strain>
    </source>
</reference>
<evidence type="ECO:0000313" key="4">
    <source>
        <dbReference type="Proteomes" id="UP000676409"/>
    </source>
</evidence>
<dbReference type="SUPFAM" id="SSF49899">
    <property type="entry name" value="Concanavalin A-like lectins/glucanases"/>
    <property type="match status" value="1"/>
</dbReference>
<dbReference type="CDD" id="cd08023">
    <property type="entry name" value="GH16_laminarinase_like"/>
    <property type="match status" value="1"/>
</dbReference>
<evidence type="ECO:0000256" key="1">
    <source>
        <dbReference type="ARBA" id="ARBA00006865"/>
    </source>
</evidence>
<dbReference type="Gene3D" id="2.60.120.200">
    <property type="match status" value="1"/>
</dbReference>
<dbReference type="InterPro" id="IPR011049">
    <property type="entry name" value="Serralysin-like_metalloprot_C"/>
</dbReference>
<dbReference type="InterPro" id="IPR001343">
    <property type="entry name" value="Hemolysn_Ca-bd"/>
</dbReference>
<dbReference type="GO" id="GO:0004553">
    <property type="term" value="F:hydrolase activity, hydrolyzing O-glycosyl compounds"/>
    <property type="evidence" value="ECO:0007669"/>
    <property type="project" value="InterPro"/>
</dbReference>
<sequence>MASGYYDYDGVWLAASATPTTKIWGVGVNTITAGSAATELYGSGQGTKMVGGTADDIFWQDNLNDQIIAGTSGVDTVIATLNYVLPAGIQNLTLNGTYENVVGIGNAMANIITADKAGETVMGGGGDDVIISAGGDTFLYAPGAAKDIIYNFHTGGANGDVVRLTGYSFNYFAEVQAAMTQVGSDVVLKLSSTDLIDFKNTTIGQFTAANFQLAVDTNQMTMTFDDEFNSFSEWNPATGAGTWRTYYAWGGPNSESSHLIPNAQELGINVSSSFTGSGTTALGLNPFSVSNGVLTITGAKTPTADLGALWNYQYTTGVITTQPHFAQTYGYFETRVEFPSTPVGLWPAFWLLPASGGGDNEIDVFEMVNDQPNTVHETVHWDTSTGAKTYTSFSTYVPNLLQGFHTYGVLWTASTITWFIDGAAVGSLATPAGMNTPMYMITNLSVGGNWPGAPDSTTQFPAKYQIDYIRAYSLGTSAQSFTASASGGDTFYVHNSGDIISVPAGTPNESVVADVSYALPANIQNITVSGSGLTATANGMGDHLTSTGGANTLVGGAGIDTFYVNNTGDKVVVAAGQTADVIISSVSYALSGDLHILRLTTAGLTATGNAAGHNYLTSLSGGDTLIGGAGGYDVFTVTNSTDVVQVAAGTPGETVRAYGSFTLGANIQNLVAAGGAVMTLTGNSMDNVIAAGKGADTLTGGGGNDIFVFAPGDKVETVTDFNATTAHDQIDISAYQSAGITETFVDHGTYSTINFSNGDVITLDGVHASSLSISGHYII</sequence>
<gene>
    <name evidence="3" type="ORF">KCG34_22635</name>
</gene>
<dbReference type="GO" id="GO:0005509">
    <property type="term" value="F:calcium ion binding"/>
    <property type="evidence" value="ECO:0007669"/>
    <property type="project" value="InterPro"/>
</dbReference>
<protein>
    <submittedName>
        <fullName evidence="3">Family 16 glycosylhydrolase</fullName>
    </submittedName>
</protein>
<dbReference type="Gene3D" id="2.150.10.10">
    <property type="entry name" value="Serralysin-like metalloprotease, C-terminal"/>
    <property type="match status" value="2"/>
</dbReference>
<organism evidence="3 4">
    <name type="scientific">Phenylobacterium montanum</name>
    <dbReference type="NCBI Taxonomy" id="2823693"/>
    <lineage>
        <taxon>Bacteria</taxon>
        <taxon>Pseudomonadati</taxon>
        <taxon>Pseudomonadota</taxon>
        <taxon>Alphaproteobacteria</taxon>
        <taxon>Caulobacterales</taxon>
        <taxon>Caulobacteraceae</taxon>
        <taxon>Phenylobacterium</taxon>
    </lineage>
</organism>
<dbReference type="SUPFAM" id="SSF51120">
    <property type="entry name" value="beta-Roll"/>
    <property type="match status" value="2"/>
</dbReference>
<evidence type="ECO:0000313" key="3">
    <source>
        <dbReference type="EMBL" id="QUD87807.1"/>
    </source>
</evidence>
<dbReference type="Pfam" id="PF00722">
    <property type="entry name" value="Glyco_hydro_16"/>
    <property type="match status" value="1"/>
</dbReference>
<dbReference type="Proteomes" id="UP000676409">
    <property type="component" value="Chromosome"/>
</dbReference>
<dbReference type="GO" id="GO:0005975">
    <property type="term" value="P:carbohydrate metabolic process"/>
    <property type="evidence" value="ECO:0007669"/>
    <property type="project" value="InterPro"/>
</dbReference>